<feature type="domain" description="NAD-dependent epimerase/dehydratase" evidence="11">
    <location>
        <begin position="6"/>
        <end position="254"/>
    </location>
</feature>
<keyword evidence="7 10" id="KW-0520">NAD</keyword>
<gene>
    <name evidence="12" type="primary">galE</name>
    <name evidence="12" type="ORF">ABV408_16830</name>
</gene>
<dbReference type="Gene3D" id="3.40.50.720">
    <property type="entry name" value="NAD(P)-binding Rossmann-like Domain"/>
    <property type="match status" value="1"/>
</dbReference>
<dbReference type="SUPFAM" id="SSF51735">
    <property type="entry name" value="NAD(P)-binding Rossmann-fold domains"/>
    <property type="match status" value="1"/>
</dbReference>
<evidence type="ECO:0000256" key="4">
    <source>
        <dbReference type="ARBA" id="ARBA00007637"/>
    </source>
</evidence>
<comment type="subunit">
    <text evidence="10">Homodimer.</text>
</comment>
<evidence type="ECO:0000256" key="9">
    <source>
        <dbReference type="ARBA" id="ARBA00023277"/>
    </source>
</evidence>
<dbReference type="GO" id="GO:0006012">
    <property type="term" value="P:galactose metabolic process"/>
    <property type="evidence" value="ECO:0007669"/>
    <property type="project" value="InterPro"/>
</dbReference>
<evidence type="ECO:0000256" key="8">
    <source>
        <dbReference type="ARBA" id="ARBA00023235"/>
    </source>
</evidence>
<proteinExistence type="inferred from homology"/>
<sequence length="327" mass="35824">MSKGEILVVGGAGYIGSHMVEHLYRSGYRVTVLDNLSTGHADAVVNAELVVADLGDRETLGRLFRSKAFDAVMHFAALSEVGASVTQPEAYYQNNVAKTLALLAEMRCHGVDTFVFSSTAAVYGDAHESAIGESSGTSPINPYGWSKRFIEQILRDYAHSYALRPMIFRYFNAAGADPEGRLGERHDPETHLIPLLLQAASGRRADFTLFGSDYLTQDGSCVRDFIHVDDLCRAHRLGLEALLRGEPGDVFNLGSGVGYSVLQVIESVRRVTGCDVAVKTADRRPGDPAYLVADVTKVERALGWRPHYSLDEMVAHAWRFETDRAQG</sequence>
<dbReference type="PANTHER" id="PTHR43725:SF53">
    <property type="entry name" value="UDP-ARABINOSE 4-EPIMERASE 1"/>
    <property type="match status" value="1"/>
</dbReference>
<dbReference type="CDD" id="cd05247">
    <property type="entry name" value="UDP_G4E_1_SDR_e"/>
    <property type="match status" value="1"/>
</dbReference>
<evidence type="ECO:0000256" key="7">
    <source>
        <dbReference type="ARBA" id="ARBA00023027"/>
    </source>
</evidence>
<evidence type="ECO:0000256" key="5">
    <source>
        <dbReference type="ARBA" id="ARBA00013189"/>
    </source>
</evidence>
<comment type="similarity">
    <text evidence="4 10">Belongs to the NAD(P)-dependent epimerase/dehydratase family.</text>
</comment>
<dbReference type="InterPro" id="IPR036291">
    <property type="entry name" value="NAD(P)-bd_dom_sf"/>
</dbReference>
<dbReference type="Pfam" id="PF01370">
    <property type="entry name" value="Epimerase"/>
    <property type="match status" value="1"/>
</dbReference>
<dbReference type="Gene3D" id="3.90.25.10">
    <property type="entry name" value="UDP-galactose 4-epimerase, domain 1"/>
    <property type="match status" value="1"/>
</dbReference>
<evidence type="ECO:0000259" key="11">
    <source>
        <dbReference type="Pfam" id="PF01370"/>
    </source>
</evidence>
<organism evidence="12">
    <name type="scientific">Salinicola endophyticus</name>
    <dbReference type="NCBI Taxonomy" id="1949083"/>
    <lineage>
        <taxon>Bacteria</taxon>
        <taxon>Pseudomonadati</taxon>
        <taxon>Pseudomonadota</taxon>
        <taxon>Gammaproteobacteria</taxon>
        <taxon>Oceanospirillales</taxon>
        <taxon>Halomonadaceae</taxon>
        <taxon>Salinicola</taxon>
    </lineage>
</organism>
<comment type="catalytic activity">
    <reaction evidence="1 10">
        <text>UDP-alpha-D-glucose = UDP-alpha-D-galactose</text>
        <dbReference type="Rhea" id="RHEA:22168"/>
        <dbReference type="ChEBI" id="CHEBI:58885"/>
        <dbReference type="ChEBI" id="CHEBI:66914"/>
        <dbReference type="EC" id="5.1.3.2"/>
    </reaction>
</comment>
<dbReference type="AlphaFoldDB" id="A0AB74UDR4"/>
<keyword evidence="9 10" id="KW-0119">Carbohydrate metabolism</keyword>
<dbReference type="EC" id="5.1.3.2" evidence="5 10"/>
<evidence type="ECO:0000313" key="12">
    <source>
        <dbReference type="EMBL" id="XCJ79090.1"/>
    </source>
</evidence>
<dbReference type="InterPro" id="IPR005886">
    <property type="entry name" value="UDP_G4E"/>
</dbReference>
<protein>
    <recommendedName>
        <fullName evidence="6 10">UDP-glucose 4-epimerase</fullName>
        <ecNumber evidence="5 10">5.1.3.2</ecNumber>
    </recommendedName>
</protein>
<evidence type="ECO:0000256" key="6">
    <source>
        <dbReference type="ARBA" id="ARBA00018569"/>
    </source>
</evidence>
<evidence type="ECO:0000256" key="10">
    <source>
        <dbReference type="RuleBase" id="RU366046"/>
    </source>
</evidence>
<accession>A0AB74UDR4</accession>
<comment type="cofactor">
    <cofactor evidence="2 10">
        <name>NAD(+)</name>
        <dbReference type="ChEBI" id="CHEBI:57540"/>
    </cofactor>
</comment>
<reference evidence="12" key="1">
    <citation type="submission" date="2024-06" db="EMBL/GenBank/DDBJ databases">
        <title>Complete genome of Salinicola endophyticus HNIBRBA4755.</title>
        <authorList>
            <person name="Shin S.Y."/>
            <person name="Kang H."/>
            <person name="Song J."/>
        </authorList>
    </citation>
    <scope>NUCLEOTIDE SEQUENCE</scope>
    <source>
        <strain evidence="12">HNIBRBA4755</strain>
    </source>
</reference>
<dbReference type="EMBL" id="CP159578">
    <property type="protein sequence ID" value="XCJ79090.1"/>
    <property type="molecule type" value="Genomic_DNA"/>
</dbReference>
<evidence type="ECO:0000256" key="3">
    <source>
        <dbReference type="ARBA" id="ARBA00004947"/>
    </source>
</evidence>
<name>A0AB74UDR4_9GAMM</name>
<evidence type="ECO:0000256" key="2">
    <source>
        <dbReference type="ARBA" id="ARBA00001911"/>
    </source>
</evidence>
<dbReference type="RefSeq" id="WP_353980045.1">
    <property type="nucleotide sequence ID" value="NZ_CP159578.1"/>
</dbReference>
<dbReference type="NCBIfam" id="TIGR01179">
    <property type="entry name" value="galE"/>
    <property type="match status" value="1"/>
</dbReference>
<dbReference type="GO" id="GO:0003978">
    <property type="term" value="F:UDP-glucose 4-epimerase activity"/>
    <property type="evidence" value="ECO:0007669"/>
    <property type="project" value="UniProtKB-UniRule"/>
</dbReference>
<keyword evidence="8 10" id="KW-0413">Isomerase</keyword>
<comment type="pathway">
    <text evidence="3 10">Carbohydrate metabolism; galactose metabolism.</text>
</comment>
<dbReference type="InterPro" id="IPR001509">
    <property type="entry name" value="Epimerase_deHydtase"/>
</dbReference>
<dbReference type="PANTHER" id="PTHR43725">
    <property type="entry name" value="UDP-GLUCOSE 4-EPIMERASE"/>
    <property type="match status" value="1"/>
</dbReference>
<evidence type="ECO:0000256" key="1">
    <source>
        <dbReference type="ARBA" id="ARBA00000083"/>
    </source>
</evidence>